<feature type="compositionally biased region" description="Polar residues" evidence="9">
    <location>
        <begin position="615"/>
        <end position="634"/>
    </location>
</feature>
<evidence type="ECO:0000256" key="4">
    <source>
        <dbReference type="ARBA" id="ARBA00022771"/>
    </source>
</evidence>
<dbReference type="AlphaFoldDB" id="Q961F0"/>
<evidence type="ECO:0000256" key="7">
    <source>
        <dbReference type="ARBA" id="ARBA00023163"/>
    </source>
</evidence>
<keyword evidence="5" id="KW-0862">Zinc</keyword>
<dbReference type="PANTHER" id="PTHR45888">
    <property type="entry name" value="HL01030P-RELATED"/>
    <property type="match status" value="1"/>
</dbReference>
<evidence type="ECO:0000256" key="9">
    <source>
        <dbReference type="SAM" id="MobiDB-lite"/>
    </source>
</evidence>
<dbReference type="GO" id="GO:0003682">
    <property type="term" value="F:chromatin binding"/>
    <property type="evidence" value="ECO:0000314"/>
    <property type="project" value="FlyBase"/>
</dbReference>
<feature type="region of interest" description="Disordered" evidence="9">
    <location>
        <begin position="365"/>
        <end position="391"/>
    </location>
</feature>
<feature type="region of interest" description="Disordered" evidence="9">
    <location>
        <begin position="452"/>
        <end position="481"/>
    </location>
</feature>
<dbReference type="GO" id="GO:0008270">
    <property type="term" value="F:zinc ion binding"/>
    <property type="evidence" value="ECO:0000255"/>
    <property type="project" value="FlyBase"/>
</dbReference>
<comment type="subcellular location">
    <subcellularLocation>
        <location evidence="1">Nucleus</location>
    </subcellularLocation>
</comment>
<keyword evidence="2" id="KW-0479">Metal-binding</keyword>
<feature type="compositionally biased region" description="Basic and acidic residues" evidence="9">
    <location>
        <begin position="365"/>
        <end position="374"/>
    </location>
</feature>
<dbReference type="AGR" id="FB:FBgn0263667"/>
<dbReference type="Gene3D" id="1.10.30.10">
    <property type="entry name" value="High mobility group box domain"/>
    <property type="match status" value="1"/>
</dbReference>
<dbReference type="OrthoDB" id="308383at2759"/>
<evidence type="ECO:0000256" key="5">
    <source>
        <dbReference type="ARBA" id="ARBA00022833"/>
    </source>
</evidence>
<evidence type="ECO:0000256" key="8">
    <source>
        <dbReference type="ARBA" id="ARBA00023242"/>
    </source>
</evidence>
<evidence type="ECO:0000256" key="6">
    <source>
        <dbReference type="ARBA" id="ARBA00023015"/>
    </source>
</evidence>
<dbReference type="GO" id="GO:0005700">
    <property type="term" value="C:polytene chromosome"/>
    <property type="evidence" value="ECO:0000314"/>
    <property type="project" value="FlyBase"/>
</dbReference>
<dbReference type="FunFam" id="1.10.30.10:FF:000009">
    <property type="entry name" value="Histone-lysine N-methyltransferase"/>
    <property type="match status" value="1"/>
</dbReference>
<evidence type="ECO:0000313" key="11">
    <source>
        <dbReference type="FlyBase" id="FBgn0263667"/>
    </source>
</evidence>
<dbReference type="VEuPathDB" id="VectorBase:FBgn0263667"/>
<organism evidence="10">
    <name type="scientific">Drosophila melanogaster</name>
    <name type="common">Fruit fly</name>
    <dbReference type="NCBI Taxonomy" id="7227"/>
    <lineage>
        <taxon>Eukaryota</taxon>
        <taxon>Metazoa</taxon>
        <taxon>Ecdysozoa</taxon>
        <taxon>Arthropoda</taxon>
        <taxon>Hexapoda</taxon>
        <taxon>Insecta</taxon>
        <taxon>Pterygota</taxon>
        <taxon>Neoptera</taxon>
        <taxon>Endopterygota</taxon>
        <taxon>Diptera</taxon>
        <taxon>Brachycera</taxon>
        <taxon>Muscomorpha</taxon>
        <taxon>Ephydroidea</taxon>
        <taxon>Drosophilidae</taxon>
        <taxon>Drosophila</taxon>
        <taxon>Sophophora</taxon>
    </lineage>
</organism>
<name>Q961F0_DROME</name>
<feature type="compositionally biased region" description="Basic and acidic residues" evidence="9">
    <location>
        <begin position="636"/>
        <end position="646"/>
    </location>
</feature>
<keyword evidence="3" id="KW-0677">Repeat</keyword>
<feature type="compositionally biased region" description="Basic and acidic residues" evidence="9">
    <location>
        <begin position="452"/>
        <end position="465"/>
    </location>
</feature>
<dbReference type="CDD" id="cd21997">
    <property type="entry name" value="HMG_KMT2C-like"/>
    <property type="match status" value="1"/>
</dbReference>
<keyword evidence="8" id="KW-0539">Nucleus</keyword>
<dbReference type="PeptideAtlas" id="Q961F0"/>
<dbReference type="InterPro" id="IPR036910">
    <property type="entry name" value="HMG_box_dom_sf"/>
</dbReference>
<dbReference type="ExpressionAtlas" id="Q961F0">
    <property type="expression patterns" value="baseline and differential"/>
</dbReference>
<proteinExistence type="evidence at transcript level"/>
<dbReference type="PANTHER" id="PTHR45888:SF6">
    <property type="entry name" value="HL01030P-RELATED"/>
    <property type="match status" value="1"/>
</dbReference>
<keyword evidence="4" id="KW-0863">Zinc-finger</keyword>
<keyword evidence="7" id="KW-0804">Transcription</keyword>
<accession>Q961F0</accession>
<keyword evidence="6" id="KW-0805">Transcription regulation</keyword>
<reference evidence="10" key="1">
    <citation type="submission" date="2001-08" db="EMBL/GenBank/DDBJ databases">
        <authorList>
            <person name="Stapleton M."/>
            <person name="Brokstein P."/>
            <person name="Hong L."/>
            <person name="Agbayani A."/>
            <person name="Carlson J."/>
            <person name="Champe M."/>
            <person name="Chavez C."/>
            <person name="Dorsett V."/>
            <person name="Farfan D."/>
            <person name="Frise E."/>
            <person name="George R."/>
            <person name="Gonzalez M."/>
            <person name="Guarin H."/>
            <person name="Li P."/>
            <person name="Liao G."/>
            <person name="Miranda A."/>
            <person name="Mungall C.J."/>
            <person name="Nunoo J."/>
            <person name="Pacleb J."/>
            <person name="Paragas V."/>
            <person name="Park S."/>
            <person name="Phouanenavong S."/>
            <person name="Wan K."/>
            <person name="Yu C."/>
            <person name="Lewis S.E."/>
            <person name="Rubin G.M."/>
            <person name="Celniker S."/>
        </authorList>
    </citation>
    <scope>NUCLEOTIDE SEQUENCE</scope>
    <source>
        <strain evidence="10">Berkeley</strain>
    </source>
</reference>
<gene>
    <name evidence="11" type="primary">Lpt</name>
    <name evidence="10 11" type="ORF">CG5591</name>
</gene>
<dbReference type="GO" id="GO:0008586">
    <property type="term" value="P:imaginal disc-derived wing vein morphogenesis"/>
    <property type="evidence" value="ECO:0000315"/>
    <property type="project" value="FlyBase"/>
</dbReference>
<evidence type="ECO:0000313" key="10">
    <source>
        <dbReference type="EMBL" id="AAK93054.1"/>
    </source>
</evidence>
<dbReference type="Bgee" id="FBgn0263667">
    <property type="expression patterns" value="Expressed in male accessory gland main cell (Drosophila) in male reproductive gland and 67 other cell types or tissues"/>
</dbReference>
<evidence type="ECO:0000256" key="2">
    <source>
        <dbReference type="ARBA" id="ARBA00022723"/>
    </source>
</evidence>
<dbReference type="EMBL" id="AY051630">
    <property type="protein sequence ID" value="AAK93054.1"/>
    <property type="molecule type" value="mRNA"/>
</dbReference>
<dbReference type="GO" id="GO:0044666">
    <property type="term" value="C:MLL3/4 complex"/>
    <property type="evidence" value="ECO:0000314"/>
    <property type="project" value="FlyBase"/>
</dbReference>
<dbReference type="GO" id="GO:0045944">
    <property type="term" value="P:positive regulation of transcription by RNA polymerase II"/>
    <property type="evidence" value="ECO:0000315"/>
    <property type="project" value="FlyBase"/>
</dbReference>
<protein>
    <submittedName>
        <fullName evidence="10">GH27953p</fullName>
    </submittedName>
</protein>
<evidence type="ECO:0000256" key="1">
    <source>
        <dbReference type="ARBA" id="ARBA00004123"/>
    </source>
</evidence>
<sequence length="717" mass="79875">MPESAPEALHWIDGVCLSESGLGMIKSLSTEIKRKRKMRQALGNGKDGQLEAAAEEALEKYKDGMVWDGTENAIPEGFTISINDEGVNILRKKRQRNLQKLGIGGFSVRNRGLKKDSEETTAVDQINSLMTMDKKKKIIRKKQKNKLIEAYPVYLQEAFFGKPLLEGGELVMADTDSSDEIDASMKVYFTRPEGKSPANQDTLAVNKSPAKTVKKVKAELKTENKTVFIQQMPMGIQNKNGTTPVSNVFDPLQAEISNTVFANRHPLDALASPNVPELDMANSVSTVPSAEVIEKPMRESPAVLVDSFMVPNQLPQEQKFHNQLYLGGNTLVNPAQQLQFRQQAPQNANKQNMQTIMSQVVLQTEKRPEEEQKVVEPVTETLNAGTQKTAEKMRKDEDLGLMATISAVLYANTEHPNLKELFPIWNDRCKQILKRWRSLCNEKKAPFLQKAKDNRSALRQRREQNKIPMPPKPQKQEEMGRVWKQPPKLKEDQPNMFVTYNGNAYDMGNYVGGSAQAASNNPNPHHVMPNVNDNLVIKATMQRTQVHTTAASTLKMTTVDNRLELNTAVYGTEPIGDKKLRNLLQKNSTEPMLMGANSDLFLGNDVMRLGMMQNTPITQNNPMLSISGKSQPSEGRSLEQDVKLGEPQEATSSAVELENVGFSDLLGGLGEGDDDDLLKSLTSEMGDDFNILEYADPELDVNVLNSLDFDDNEKCST</sequence>
<feature type="region of interest" description="Disordered" evidence="9">
    <location>
        <begin position="615"/>
        <end position="653"/>
    </location>
</feature>
<evidence type="ECO:0000256" key="3">
    <source>
        <dbReference type="ARBA" id="ARBA00022737"/>
    </source>
</evidence>
<dbReference type="FlyBase" id="FBgn0263667">
    <property type="gene designation" value="Lpt"/>
</dbReference>
<dbReference type="GO" id="GO:0000785">
    <property type="term" value="C:chromatin"/>
    <property type="evidence" value="ECO:0000314"/>
    <property type="project" value="FlyBase"/>
</dbReference>